<evidence type="ECO:0000256" key="1">
    <source>
        <dbReference type="PIRSR" id="PIRSR639069-2"/>
    </source>
</evidence>
<keyword evidence="3" id="KW-0378">Hydrolase</keyword>
<dbReference type="InterPro" id="IPR029058">
    <property type="entry name" value="AB_hydrolase_fold"/>
</dbReference>
<dbReference type="RefSeq" id="WP_179756296.1">
    <property type="nucleotide sequence ID" value="NZ_JACCBU010000001.1"/>
</dbReference>
<dbReference type="AlphaFoldDB" id="A0A7Y9IC31"/>
<dbReference type="InterPro" id="IPR008391">
    <property type="entry name" value="AXE1_dom"/>
</dbReference>
<sequence>MTDSQARIDARYGYSLHDLLAVEAPAAPGDFAEFWTARYRAARAVDPVARMRASGDTGPAGTRLWDIEFTSTDGLRLGGWLSLPADGQVERGLVVGHGYGGRAAPEAEVPVERAAVLFLTARGLPVRGEQPGLPTRGGTHVLHGIDHRDRYVHGGCVADTWCAVSALVQLVPEAAARIDYLGGSFGGGIGALALPWDDRIHAACLVVPSFGNHPLRVTLPCTGSGESVRLYALDHPEVLEVLRYFDAAAAAGFITIPTHVGLALADPAVPPPGQFAVHNGLAGVRERFLLTAGHLEYPGREAEGRALLADQRRFLSRSWGAAS</sequence>
<evidence type="ECO:0000313" key="3">
    <source>
        <dbReference type="EMBL" id="NYE74178.1"/>
    </source>
</evidence>
<dbReference type="PANTHER" id="PTHR40111">
    <property type="entry name" value="CEPHALOSPORIN-C DEACETYLASE"/>
    <property type="match status" value="1"/>
</dbReference>
<dbReference type="InterPro" id="IPR039069">
    <property type="entry name" value="CE7"/>
</dbReference>
<comment type="caution">
    <text evidence="3">The sequence shown here is derived from an EMBL/GenBank/DDBJ whole genome shotgun (WGS) entry which is preliminary data.</text>
</comment>
<feature type="binding site" evidence="1">
    <location>
        <position position="99"/>
    </location>
    <ligand>
        <name>substrate</name>
    </ligand>
</feature>
<reference evidence="3 4" key="1">
    <citation type="submission" date="2020-07" db="EMBL/GenBank/DDBJ databases">
        <title>Sequencing the genomes of 1000 actinobacteria strains.</title>
        <authorList>
            <person name="Klenk H.-P."/>
        </authorList>
    </citation>
    <scope>NUCLEOTIDE SEQUENCE [LARGE SCALE GENOMIC DNA]</scope>
    <source>
        <strain evidence="3 4">DSM 22083</strain>
    </source>
</reference>
<dbReference type="Gene3D" id="3.40.50.1820">
    <property type="entry name" value="alpha/beta hydrolase"/>
    <property type="match status" value="1"/>
</dbReference>
<name>A0A7Y9IC31_9ACTN</name>
<gene>
    <name evidence="3" type="ORF">BKA15_005507</name>
</gene>
<dbReference type="GO" id="GO:0005976">
    <property type="term" value="P:polysaccharide metabolic process"/>
    <property type="evidence" value="ECO:0007669"/>
    <property type="project" value="TreeGrafter"/>
</dbReference>
<keyword evidence="4" id="KW-1185">Reference proteome</keyword>
<proteinExistence type="predicted"/>
<protein>
    <submittedName>
        <fullName evidence="3">Cephalosporin-C deacetylase</fullName>
        <ecNumber evidence="3">3.1.1.41</ecNumber>
    </submittedName>
</protein>
<dbReference type="PANTHER" id="PTHR40111:SF1">
    <property type="entry name" value="CEPHALOSPORIN-C DEACETYLASE"/>
    <property type="match status" value="1"/>
</dbReference>
<dbReference type="EMBL" id="JACCBU010000001">
    <property type="protein sequence ID" value="NYE74178.1"/>
    <property type="molecule type" value="Genomic_DNA"/>
</dbReference>
<accession>A0A7Y9IC31</accession>
<dbReference type="Pfam" id="PF05448">
    <property type="entry name" value="AXE1"/>
    <property type="match status" value="1"/>
</dbReference>
<dbReference type="SUPFAM" id="SSF53474">
    <property type="entry name" value="alpha/beta-Hydrolases"/>
    <property type="match status" value="1"/>
</dbReference>
<organism evidence="3 4">
    <name type="scientific">Microlunatus parietis</name>
    <dbReference type="NCBI Taxonomy" id="682979"/>
    <lineage>
        <taxon>Bacteria</taxon>
        <taxon>Bacillati</taxon>
        <taxon>Actinomycetota</taxon>
        <taxon>Actinomycetes</taxon>
        <taxon>Propionibacteriales</taxon>
        <taxon>Propionibacteriaceae</taxon>
        <taxon>Microlunatus</taxon>
    </lineage>
</organism>
<evidence type="ECO:0000313" key="4">
    <source>
        <dbReference type="Proteomes" id="UP000569914"/>
    </source>
</evidence>
<evidence type="ECO:0000259" key="2">
    <source>
        <dbReference type="Pfam" id="PF05448"/>
    </source>
</evidence>
<dbReference type="Proteomes" id="UP000569914">
    <property type="component" value="Unassembled WGS sequence"/>
</dbReference>
<dbReference type="EC" id="3.1.1.41" evidence="3"/>
<dbReference type="GO" id="GO:0047739">
    <property type="term" value="F:cephalosporin-C deacetylase activity"/>
    <property type="evidence" value="ECO:0007669"/>
    <property type="project" value="UniProtKB-EC"/>
</dbReference>
<feature type="domain" description="Acetyl xylan esterase" evidence="2">
    <location>
        <begin position="26"/>
        <end position="287"/>
    </location>
</feature>